<dbReference type="Pfam" id="PF00936">
    <property type="entry name" value="BMC"/>
    <property type="match status" value="1"/>
</dbReference>
<accession>A0A9X8T6W5</accession>
<dbReference type="InterPro" id="IPR050575">
    <property type="entry name" value="BMC_shell"/>
</dbReference>
<dbReference type="PANTHER" id="PTHR33941">
    <property type="entry name" value="PROPANEDIOL UTILIZATION PROTEIN PDUA"/>
    <property type="match status" value="1"/>
</dbReference>
<dbReference type="CDD" id="cd07045">
    <property type="entry name" value="BMC_CcmK_like"/>
    <property type="match status" value="1"/>
</dbReference>
<dbReference type="PANTHER" id="PTHR33941:SF11">
    <property type="entry name" value="BACTERIAL MICROCOMPARTMENT SHELL PROTEIN PDUJ"/>
    <property type="match status" value="1"/>
</dbReference>
<evidence type="ECO:0000256" key="2">
    <source>
        <dbReference type="ARBA" id="ARBA00024446"/>
    </source>
</evidence>
<comment type="caution">
    <text evidence="5">The sequence shown here is derived from an EMBL/GenBank/DDBJ whole genome shotgun (WGS) entry which is preliminary data.</text>
</comment>
<organism evidence="5 6">
    <name type="scientific">Streptococcus dysgalactiae subsp. equisimilis</name>
    <name type="common">Streptococcus equisimilis</name>
    <dbReference type="NCBI Taxonomy" id="119602"/>
    <lineage>
        <taxon>Bacteria</taxon>
        <taxon>Bacillati</taxon>
        <taxon>Bacillota</taxon>
        <taxon>Bacilli</taxon>
        <taxon>Lactobacillales</taxon>
        <taxon>Streptococcaceae</taxon>
        <taxon>Streptococcus</taxon>
    </lineage>
</organism>
<evidence type="ECO:0000256" key="1">
    <source>
        <dbReference type="ARBA" id="ARBA00024322"/>
    </source>
</evidence>
<dbReference type="SMART" id="SM00877">
    <property type="entry name" value="BMC"/>
    <property type="match status" value="1"/>
</dbReference>
<reference evidence="5 6" key="1">
    <citation type="submission" date="2018-06" db="EMBL/GenBank/DDBJ databases">
        <authorList>
            <consortium name="Pathogen Informatics"/>
            <person name="Doyle S."/>
        </authorList>
    </citation>
    <scope>NUCLEOTIDE SEQUENCE [LARGE SCALE GENOMIC DNA]</scope>
    <source>
        <strain evidence="5 6">NCTC11564</strain>
    </source>
</reference>
<dbReference type="SUPFAM" id="SSF143414">
    <property type="entry name" value="CcmK-like"/>
    <property type="match status" value="1"/>
</dbReference>
<name>A0A9X8T6W5_STREQ</name>
<keyword evidence="2" id="KW-1283">Bacterial microcompartment</keyword>
<sequence>MKSLGMIETHGLIAAIEAADVMLKVANVTLLGVEKVRGGLVTTSVEGDVGAVKTAVEAATSAVNHLGQSFLCSSHHIPRPDDQLTGMYSKKEKTFKPPSSEINDDQSLEQELLVTGDLMDQVSFEKQMPKGLSQELSVAPPVLNFKDYKKQLEKTRAADLRVLLMTHQEVTMTAEQVNKLVRREMIAILLDAFKRKDSSND</sequence>
<proteinExistence type="inferred from homology"/>
<dbReference type="InterPro" id="IPR000249">
    <property type="entry name" value="BMC_dom"/>
</dbReference>
<dbReference type="Gene3D" id="3.30.70.1710">
    <property type="match status" value="1"/>
</dbReference>
<evidence type="ECO:0000259" key="4">
    <source>
        <dbReference type="PROSITE" id="PS51930"/>
    </source>
</evidence>
<protein>
    <submittedName>
        <fullName evidence="5">Carbon dioxide concentrating mechanism protein ccmK-like protein</fullName>
    </submittedName>
</protein>
<feature type="domain" description="BMC" evidence="4">
    <location>
        <begin position="3"/>
        <end position="89"/>
    </location>
</feature>
<gene>
    <name evidence="5" type="primary">pduA_4</name>
    <name evidence="5" type="ORF">NCTC11564_02125</name>
</gene>
<evidence type="ECO:0000313" key="6">
    <source>
        <dbReference type="Proteomes" id="UP000254559"/>
    </source>
</evidence>
<dbReference type="PROSITE" id="PS51930">
    <property type="entry name" value="BMC_2"/>
    <property type="match status" value="1"/>
</dbReference>
<evidence type="ECO:0000256" key="3">
    <source>
        <dbReference type="PROSITE-ProRule" id="PRU01278"/>
    </source>
</evidence>
<comment type="subcellular location">
    <subcellularLocation>
        <location evidence="1">Bacterial microcompartment</location>
    </subcellularLocation>
</comment>
<dbReference type="AlphaFoldDB" id="A0A9X8T6W5"/>
<evidence type="ECO:0000313" key="5">
    <source>
        <dbReference type="EMBL" id="SUN65046.1"/>
    </source>
</evidence>
<comment type="similarity">
    <text evidence="3">Belongs to the bacterial microcompartments protein family.</text>
</comment>
<dbReference type="InterPro" id="IPR044872">
    <property type="entry name" value="CcmK/CsoS1_BMC"/>
</dbReference>
<dbReference type="EMBL" id="UHFO01000001">
    <property type="protein sequence ID" value="SUN65046.1"/>
    <property type="molecule type" value="Genomic_DNA"/>
</dbReference>
<dbReference type="RefSeq" id="WP_022555187.1">
    <property type="nucleotide sequence ID" value="NZ_CBCRYK010000015.1"/>
</dbReference>
<dbReference type="GO" id="GO:0031469">
    <property type="term" value="C:bacterial microcompartment"/>
    <property type="evidence" value="ECO:0007669"/>
    <property type="project" value="UniProtKB-SubCell"/>
</dbReference>
<dbReference type="InterPro" id="IPR037233">
    <property type="entry name" value="CcmK-like_sf"/>
</dbReference>
<dbReference type="Proteomes" id="UP000254559">
    <property type="component" value="Unassembled WGS sequence"/>
</dbReference>